<accession>A0A1I6V019</accession>
<evidence type="ECO:0000313" key="5">
    <source>
        <dbReference type="Proteomes" id="UP000321773"/>
    </source>
</evidence>
<dbReference type="EMBL" id="BJWJ01000047">
    <property type="protein sequence ID" value="GEM05722.1"/>
    <property type="molecule type" value="Genomic_DNA"/>
</dbReference>
<organism evidence="3 4">
    <name type="scientific">Halolactibacillus miurensis</name>
    <dbReference type="NCBI Taxonomy" id="306541"/>
    <lineage>
        <taxon>Bacteria</taxon>
        <taxon>Bacillati</taxon>
        <taxon>Bacillota</taxon>
        <taxon>Bacilli</taxon>
        <taxon>Bacillales</taxon>
        <taxon>Bacillaceae</taxon>
        <taxon>Halolactibacillus</taxon>
    </lineage>
</organism>
<dbReference type="Gene3D" id="3.40.630.30">
    <property type="match status" value="1"/>
</dbReference>
<dbReference type="RefSeq" id="WP_089855608.1">
    <property type="nucleotide sequence ID" value="NZ_BJWJ01000047.1"/>
</dbReference>
<reference evidence="3 4" key="1">
    <citation type="submission" date="2016-10" db="EMBL/GenBank/DDBJ databases">
        <authorList>
            <person name="de Groot N.N."/>
        </authorList>
    </citation>
    <scope>NUCLEOTIDE SEQUENCE [LARGE SCALE GENOMIC DNA]</scope>
    <source>
        <strain evidence="3 4">DSM 17074</strain>
    </source>
</reference>
<evidence type="ECO:0000259" key="1">
    <source>
        <dbReference type="PROSITE" id="PS51186"/>
    </source>
</evidence>
<dbReference type="AlphaFoldDB" id="A0A1I6V019"/>
<evidence type="ECO:0000313" key="4">
    <source>
        <dbReference type="Proteomes" id="UP000199139"/>
    </source>
</evidence>
<evidence type="ECO:0000313" key="3">
    <source>
        <dbReference type="EMBL" id="SFT07041.1"/>
    </source>
</evidence>
<dbReference type="OrthoDB" id="9797989at2"/>
<dbReference type="Proteomes" id="UP000199139">
    <property type="component" value="Unassembled WGS sequence"/>
</dbReference>
<dbReference type="PANTHER" id="PTHR39173">
    <property type="entry name" value="ACETYLTRANSFERASE"/>
    <property type="match status" value="1"/>
</dbReference>
<protein>
    <submittedName>
        <fullName evidence="2 3">Acetyltransferase</fullName>
    </submittedName>
</protein>
<dbReference type="InterPro" id="IPR000182">
    <property type="entry name" value="GNAT_dom"/>
</dbReference>
<dbReference type="Proteomes" id="UP000321773">
    <property type="component" value="Unassembled WGS sequence"/>
</dbReference>
<dbReference type="Pfam" id="PF13302">
    <property type="entry name" value="Acetyltransf_3"/>
    <property type="match status" value="1"/>
</dbReference>
<sequence length="177" mass="20168">MERLRLVLPTAEYKAACLDYRKEFEQHNDVMHGTAGLSHMESFEAWLKDIQNSHLEEELTNDRVPATTYLAVTVDTHHLIGMVNIRHRLNDVLKTSGGHIGYSVRASKRQMGYATEMLGLALEKCKTLRIPRVLITCDQDNIASAKTIKNNQGQLSQSFMHEGAMIEHYWIDLTEEA</sequence>
<gene>
    <name evidence="2" type="ORF">HMI01_27100</name>
    <name evidence="3" type="ORF">SAMN05421668_13814</name>
</gene>
<proteinExistence type="predicted"/>
<dbReference type="STRING" id="306541.SAMN05421668_13814"/>
<evidence type="ECO:0000313" key="2">
    <source>
        <dbReference type="EMBL" id="GEM05722.1"/>
    </source>
</evidence>
<keyword evidence="3" id="KW-0808">Transferase</keyword>
<dbReference type="SUPFAM" id="SSF55729">
    <property type="entry name" value="Acyl-CoA N-acyltransferases (Nat)"/>
    <property type="match status" value="1"/>
</dbReference>
<keyword evidence="5" id="KW-1185">Reference proteome</keyword>
<dbReference type="PANTHER" id="PTHR39173:SF1">
    <property type="entry name" value="ACETYLTRANSFERASE"/>
    <property type="match status" value="1"/>
</dbReference>
<reference evidence="2 5" key="2">
    <citation type="submission" date="2019-07" db="EMBL/GenBank/DDBJ databases">
        <title>Whole genome shotgun sequence of Halolactibacillus miurensis NBRC 100873.</title>
        <authorList>
            <person name="Hosoyama A."/>
            <person name="Uohara A."/>
            <person name="Ohji S."/>
            <person name="Ichikawa N."/>
        </authorList>
    </citation>
    <scope>NUCLEOTIDE SEQUENCE [LARGE SCALE GENOMIC DNA]</scope>
    <source>
        <strain evidence="2 5">NBRC 100873</strain>
    </source>
</reference>
<dbReference type="InterPro" id="IPR016181">
    <property type="entry name" value="Acyl_CoA_acyltransferase"/>
</dbReference>
<dbReference type="EMBL" id="FPAI01000038">
    <property type="protein sequence ID" value="SFT07041.1"/>
    <property type="molecule type" value="Genomic_DNA"/>
</dbReference>
<dbReference type="PROSITE" id="PS51186">
    <property type="entry name" value="GNAT"/>
    <property type="match status" value="1"/>
</dbReference>
<name>A0A1I6V019_9BACI</name>
<dbReference type="GO" id="GO:0016747">
    <property type="term" value="F:acyltransferase activity, transferring groups other than amino-acyl groups"/>
    <property type="evidence" value="ECO:0007669"/>
    <property type="project" value="InterPro"/>
</dbReference>
<feature type="domain" description="N-acetyltransferase" evidence="1">
    <location>
        <begin position="4"/>
        <end position="177"/>
    </location>
</feature>